<comment type="caution">
    <text evidence="8">The sequence shown here is derived from an EMBL/GenBank/DDBJ whole genome shotgun (WGS) entry which is preliminary data.</text>
</comment>
<dbReference type="Proteomes" id="UP000494165">
    <property type="component" value="Unassembled WGS sequence"/>
</dbReference>
<evidence type="ECO:0000256" key="2">
    <source>
        <dbReference type="ARBA" id="ARBA00004496"/>
    </source>
</evidence>
<dbReference type="SUPFAM" id="SSF54928">
    <property type="entry name" value="RNA-binding domain, RBD"/>
    <property type="match status" value="1"/>
</dbReference>
<reference evidence="8 9" key="1">
    <citation type="submission" date="2020-04" db="EMBL/GenBank/DDBJ databases">
        <authorList>
            <person name="Alioto T."/>
            <person name="Alioto T."/>
            <person name="Gomez Garrido J."/>
        </authorList>
    </citation>
    <scope>NUCLEOTIDE SEQUENCE [LARGE SCALE GENOMIC DNA]</scope>
</reference>
<dbReference type="CDD" id="cd06257">
    <property type="entry name" value="DnaJ"/>
    <property type="match status" value="1"/>
</dbReference>
<dbReference type="Gene3D" id="3.30.70.330">
    <property type="match status" value="1"/>
</dbReference>
<proteinExistence type="predicted"/>
<keyword evidence="9" id="KW-1185">Reference proteome</keyword>
<dbReference type="InterPro" id="IPR034254">
    <property type="entry name" value="DNAJC17_RRM"/>
</dbReference>
<dbReference type="GO" id="GO:0003676">
    <property type="term" value="F:nucleic acid binding"/>
    <property type="evidence" value="ECO:0007669"/>
    <property type="project" value="InterPro"/>
</dbReference>
<evidence type="ECO:0000256" key="1">
    <source>
        <dbReference type="ARBA" id="ARBA00004123"/>
    </source>
</evidence>
<gene>
    <name evidence="8" type="ORF">CLODIP_2_CD01825</name>
</gene>
<dbReference type="OrthoDB" id="342281at2759"/>
<evidence type="ECO:0000313" key="9">
    <source>
        <dbReference type="Proteomes" id="UP000494165"/>
    </source>
</evidence>
<dbReference type="Gene3D" id="1.10.287.110">
    <property type="entry name" value="DnaJ domain"/>
    <property type="match status" value="1"/>
</dbReference>
<feature type="domain" description="J" evidence="7">
    <location>
        <begin position="41"/>
        <end position="106"/>
    </location>
</feature>
<feature type="region of interest" description="Disordered" evidence="6">
    <location>
        <begin position="121"/>
        <end position="146"/>
    </location>
</feature>
<dbReference type="PRINTS" id="PR00625">
    <property type="entry name" value="JDOMAIN"/>
</dbReference>
<dbReference type="GO" id="GO:0005681">
    <property type="term" value="C:spliceosomal complex"/>
    <property type="evidence" value="ECO:0007669"/>
    <property type="project" value="TreeGrafter"/>
</dbReference>
<accession>A0A8S1BSU5</accession>
<dbReference type="InterPro" id="IPR036869">
    <property type="entry name" value="J_dom_sf"/>
</dbReference>
<dbReference type="InterPro" id="IPR052094">
    <property type="entry name" value="Pre-mRNA-splicing_ERAD"/>
</dbReference>
<keyword evidence="4" id="KW-0143">Chaperone</keyword>
<protein>
    <recommendedName>
        <fullName evidence="7">J domain-containing protein</fullName>
    </recommendedName>
</protein>
<dbReference type="CDD" id="cd12429">
    <property type="entry name" value="RRM_DNAJC17"/>
    <property type="match status" value="1"/>
</dbReference>
<dbReference type="SUPFAM" id="SSF46565">
    <property type="entry name" value="Chaperone J-domain"/>
    <property type="match status" value="1"/>
</dbReference>
<dbReference type="EMBL" id="CADEPI010000007">
    <property type="protein sequence ID" value="CAB3361978.1"/>
    <property type="molecule type" value="Genomic_DNA"/>
</dbReference>
<evidence type="ECO:0000256" key="3">
    <source>
        <dbReference type="ARBA" id="ARBA00022490"/>
    </source>
</evidence>
<dbReference type="InterPro" id="IPR012677">
    <property type="entry name" value="Nucleotide-bd_a/b_plait_sf"/>
</dbReference>
<dbReference type="PANTHER" id="PTHR44313">
    <property type="entry name" value="DNAJ HOMOLOG SUBFAMILY C MEMBER 17"/>
    <property type="match status" value="1"/>
</dbReference>
<evidence type="ECO:0000256" key="6">
    <source>
        <dbReference type="SAM" id="MobiDB-lite"/>
    </source>
</evidence>
<dbReference type="Pfam" id="PF00226">
    <property type="entry name" value="DnaJ"/>
    <property type="match status" value="1"/>
</dbReference>
<feature type="region of interest" description="Disordered" evidence="6">
    <location>
        <begin position="1"/>
        <end position="26"/>
    </location>
</feature>
<dbReference type="GO" id="GO:0005737">
    <property type="term" value="C:cytoplasm"/>
    <property type="evidence" value="ECO:0007669"/>
    <property type="project" value="UniProtKB-SubCell"/>
</dbReference>
<dbReference type="PANTHER" id="PTHR44313:SF1">
    <property type="entry name" value="DNAJ HOMOLOG SUBFAMILY C MEMBER 17"/>
    <property type="match status" value="1"/>
</dbReference>
<organism evidence="8 9">
    <name type="scientific">Cloeon dipterum</name>
    <dbReference type="NCBI Taxonomy" id="197152"/>
    <lineage>
        <taxon>Eukaryota</taxon>
        <taxon>Metazoa</taxon>
        <taxon>Ecdysozoa</taxon>
        <taxon>Arthropoda</taxon>
        <taxon>Hexapoda</taxon>
        <taxon>Insecta</taxon>
        <taxon>Pterygota</taxon>
        <taxon>Palaeoptera</taxon>
        <taxon>Ephemeroptera</taxon>
        <taxon>Pisciforma</taxon>
        <taxon>Baetidae</taxon>
        <taxon>Cloeon</taxon>
    </lineage>
</organism>
<feature type="compositionally biased region" description="Polar residues" evidence="6">
    <location>
        <begin position="11"/>
        <end position="26"/>
    </location>
</feature>
<dbReference type="AlphaFoldDB" id="A0A8S1BSU5"/>
<evidence type="ECO:0000259" key="7">
    <source>
        <dbReference type="PROSITE" id="PS50076"/>
    </source>
</evidence>
<evidence type="ECO:0000313" key="8">
    <source>
        <dbReference type="EMBL" id="CAB3361978.1"/>
    </source>
</evidence>
<evidence type="ECO:0000256" key="5">
    <source>
        <dbReference type="ARBA" id="ARBA00023242"/>
    </source>
</evidence>
<keyword evidence="3" id="KW-0963">Cytoplasm</keyword>
<dbReference type="InterPro" id="IPR001623">
    <property type="entry name" value="DnaJ_domain"/>
</dbReference>
<dbReference type="SMART" id="SM00271">
    <property type="entry name" value="DnaJ"/>
    <property type="match status" value="1"/>
</dbReference>
<comment type="subcellular location">
    <subcellularLocation>
        <location evidence="2">Cytoplasm</location>
    </subcellularLocation>
    <subcellularLocation>
        <location evidence="1">Nucleus</location>
    </subcellularLocation>
</comment>
<dbReference type="GO" id="GO:0000390">
    <property type="term" value="P:spliceosomal complex disassembly"/>
    <property type="evidence" value="ECO:0007669"/>
    <property type="project" value="TreeGrafter"/>
</dbReference>
<evidence type="ECO:0000256" key="4">
    <source>
        <dbReference type="ARBA" id="ARBA00023186"/>
    </source>
</evidence>
<keyword evidence="5" id="KW-0539">Nucleus</keyword>
<dbReference type="PROSITE" id="PS50076">
    <property type="entry name" value="DNAJ_2"/>
    <property type="match status" value="1"/>
</dbReference>
<name>A0A8S1BSU5_9INSE</name>
<dbReference type="InterPro" id="IPR035979">
    <property type="entry name" value="RBD_domain_sf"/>
</dbReference>
<sequence length="313" mass="35599">MHWAGLEGDNQVRTVRTADSTPTQAKPSLIMSKDENIEDLEIYSILNVAEDASVDEIKKAYRKAALQCHPDKNPDNPNAAKQFIQLASILKLLLDPASRKTYDALRKARLQTKLRLERQDSKRRKLREDLERRERESASNKYDRRTEEERLKAEIERLRKENARQLEEEVAAMQKKLLEEITEEAKRAATESSIYRIKLKWKKSNPSYNQETLTELFSKFGPLSAIVVSKKGGSALLEYSDIHIARLSAQHAAGMPGNPLEVNPIGWSLQEPIPEPAADEMDDDDYEELVFKKMRAAQAYQSQNSSACGSANE</sequence>